<reference evidence="6" key="7">
    <citation type="submission" date="2023-09" db="EMBL/GenBank/DDBJ databases">
        <title>Complete Genomes and Methylome analysis of Lactococcus lactis subs lactis strains.</title>
        <authorList>
            <person name="Fomenkov A."/>
            <person name="McDonnell B."/>
            <person name="Sun L."/>
            <person name="Van Sinderen D."/>
            <person name="Roberts R.J."/>
        </authorList>
    </citation>
    <scope>NUCLEOTIDE SEQUENCE</scope>
    <source>
        <strain evidence="6">229</strain>
    </source>
</reference>
<protein>
    <submittedName>
        <fullName evidence="4">DUF3272 family protein</fullName>
    </submittedName>
</protein>
<evidence type="ECO:0000313" key="4">
    <source>
        <dbReference type="EMBL" id="WMD27486.1"/>
    </source>
</evidence>
<dbReference type="Pfam" id="PF11676">
    <property type="entry name" value="DUF3272"/>
    <property type="match status" value="1"/>
</dbReference>
<dbReference type="Proteomes" id="UP000245919">
    <property type="component" value="Chromosome"/>
</dbReference>
<dbReference type="Proteomes" id="UP000052991">
    <property type="component" value="Unassembled WGS sequence"/>
</dbReference>
<evidence type="ECO:0000313" key="3">
    <source>
        <dbReference type="EMBL" id="KSU30276.1"/>
    </source>
</evidence>
<evidence type="ECO:0000313" key="2">
    <source>
        <dbReference type="EMBL" id="KSU04356.1"/>
    </source>
</evidence>
<name>A0A0V8ALB9_LACLL</name>
<evidence type="ECO:0000313" key="10">
    <source>
        <dbReference type="Proteomes" id="UP000245919"/>
    </source>
</evidence>
<dbReference type="AlphaFoldDB" id="A0A0V8ALB9"/>
<dbReference type="EMBL" id="CP090823">
    <property type="protein sequence ID" value="WNS48329.1"/>
    <property type="molecule type" value="Genomic_DNA"/>
</dbReference>
<dbReference type="RefSeq" id="WP_010905464.1">
    <property type="nucleotide sequence ID" value="NZ_BJMA01000013.1"/>
</dbReference>
<evidence type="ECO:0000313" key="6">
    <source>
        <dbReference type="EMBL" id="WNS48329.1"/>
    </source>
</evidence>
<dbReference type="Proteomes" id="UP001055586">
    <property type="component" value="Chromosome"/>
</dbReference>
<dbReference type="EMBL" id="CP015902">
    <property type="protein sequence ID" value="WMD27486.1"/>
    <property type="molecule type" value="Genomic_DNA"/>
</dbReference>
<reference evidence="1 10" key="4">
    <citation type="submission" date="2018-03" db="EMBL/GenBank/DDBJ databases">
        <title>Genome sequence of Lactococcus lactis strain 14B4 from almond drupe.</title>
        <authorList>
            <person name="Tran T.D."/>
            <person name="McGarvey J.A."/>
            <person name="Huynh S."/>
            <person name="Parker C.T."/>
        </authorList>
    </citation>
    <scope>NUCLEOTIDE SEQUENCE [LARGE SCALE GENOMIC DNA]</scope>
    <source>
        <strain evidence="1 10">14B4</strain>
    </source>
</reference>
<dbReference type="EMBL" id="LKLW01000001">
    <property type="protein sequence ID" value="KSU30276.1"/>
    <property type="molecule type" value="Genomic_DNA"/>
</dbReference>
<sequence length="58" mass="7129">MPKQRFYSFMIGTVLEAWIFSWSFLSASWFLATFFGFLLVRRIFLAYRLDKFIRDMKM</sequence>
<dbReference type="EMBL" id="CP031926">
    <property type="protein sequence ID" value="WNO28792.1"/>
    <property type="molecule type" value="Genomic_DNA"/>
</dbReference>
<reference evidence="7 8" key="1">
    <citation type="submission" date="2015-10" db="EMBL/GenBank/DDBJ databases">
        <title>Draft Genome Sequences of 11 Lactococcus lactis subspecies cremoris strains.</title>
        <authorList>
            <person name="Wels M."/>
            <person name="Backus L."/>
            <person name="Boekhorst J."/>
            <person name="Dijkstra A."/>
            <person name="Beerthuizen M."/>
            <person name="Kelly W."/>
            <person name="Siezen R."/>
            <person name="Bachmann H."/>
            <person name="Van Hijum S."/>
        </authorList>
    </citation>
    <scope>NUCLEOTIDE SEQUENCE [LARGE SCALE GENOMIC DNA]</scope>
    <source>
        <strain evidence="8">KF282</strain>
        <strain evidence="7">N42</strain>
    </source>
</reference>
<reference evidence="2" key="3">
    <citation type="journal article" date="2017" name="Genome Announc.">
        <title>Draft Genome Sequences of 24 Lactococcus lactis Strains.</title>
        <authorList>
            <person name="Backus L."/>
            <person name="Wels M."/>
            <person name="Boekhorst J."/>
            <person name="Dijkstra A.R."/>
            <person name="Beerthuyzen M."/>
            <person name="Kelly W.J."/>
            <person name="Siezen R.J."/>
            <person name="van Hijum S.A."/>
            <person name="Bachmann H."/>
        </authorList>
    </citation>
    <scope>NUCLEOTIDE SEQUENCE</scope>
    <source>
        <strain evidence="2">KF282</strain>
        <strain evidence="3">N42</strain>
    </source>
</reference>
<evidence type="ECO:0000313" key="8">
    <source>
        <dbReference type="Proteomes" id="UP000053058"/>
    </source>
</evidence>
<dbReference type="Proteomes" id="UP000663169">
    <property type="component" value="Chromosome"/>
</dbReference>
<dbReference type="GeneID" id="89632732"/>
<dbReference type="InterPro" id="IPR021690">
    <property type="entry name" value="DUF3272"/>
</dbReference>
<gene>
    <name evidence="2" type="ORF">KF282_1490</name>
    <name evidence="1" type="ORF">LL14B4_02860</name>
    <name evidence="5" type="ORF">LL223_02795</name>
    <name evidence="6" type="ORF">LL229_02770</name>
    <name evidence="4" type="ORF">LLUC06_02775</name>
    <name evidence="3" type="ORF">N42_0068</name>
</gene>
<accession>A0A0V8ALB9</accession>
<evidence type="ECO:0000313" key="1">
    <source>
        <dbReference type="EMBL" id="AWN65168.1"/>
    </source>
</evidence>
<reference evidence="4" key="6">
    <citation type="submission" date="2023-07" db="EMBL/GenBank/DDBJ databases">
        <authorList>
            <person name="McDonnell B."/>
        </authorList>
    </citation>
    <scope>NUCLEOTIDE SEQUENCE</scope>
    <source>
        <strain evidence="5">223</strain>
        <strain evidence="4">UC06</strain>
    </source>
</reference>
<organism evidence="2 8">
    <name type="scientific">Lactococcus lactis subsp. lactis</name>
    <name type="common">Streptococcus lactis</name>
    <dbReference type="NCBI Taxonomy" id="1360"/>
    <lineage>
        <taxon>Bacteria</taxon>
        <taxon>Bacillati</taxon>
        <taxon>Bacillota</taxon>
        <taxon>Bacilli</taxon>
        <taxon>Lactobacillales</taxon>
        <taxon>Streptococcaceae</taxon>
        <taxon>Lactococcus</taxon>
    </lineage>
</organism>
<dbReference type="EMBL" id="LKLN01000065">
    <property type="protein sequence ID" value="KSU04356.1"/>
    <property type="molecule type" value="Genomic_DNA"/>
</dbReference>
<reference evidence="5" key="5">
    <citation type="journal article" date="2020" name="Mol. Microbiol.">
        <title>The CWPS Rubik's cube: Linking diversity of cell wall polysaccharide structures with the encoded biosynthetic machinery of selected Lactococcus lactis strains.</title>
        <authorList>
            <person name="Mahony J."/>
            <person name="Frantzen C."/>
            <person name="Vinogradov E."/>
            <person name="Sadovskaya I."/>
            <person name="Theodorou I."/>
            <person name="Kelleher P."/>
            <person name="Chapot-Chartier M.P."/>
            <person name="Cambillau C."/>
            <person name="Holo H."/>
            <person name="van Sinderen D."/>
        </authorList>
    </citation>
    <scope>NUCLEOTIDE SEQUENCE</scope>
    <source>
        <strain evidence="5">223</strain>
    </source>
</reference>
<reference evidence="4 9" key="2">
    <citation type="journal article" date="2017" name="BMC Genomics">
        <title>Comparative and functional genomics of the Lactococcus lactis taxon; insights into evolution and niche adaptation.</title>
        <authorList>
            <person name="Kelleher P."/>
            <person name="Bottacini F."/>
            <person name="Mahony J."/>
            <person name="Kilcawley K.N."/>
            <person name="van Sinderen D."/>
        </authorList>
    </citation>
    <scope>NUCLEOTIDE SEQUENCE [LARGE SCALE GENOMIC DNA]</scope>
    <source>
        <strain evidence="4 9">UC06</strain>
    </source>
</reference>
<evidence type="ECO:0000313" key="5">
    <source>
        <dbReference type="EMBL" id="WNO28792.1"/>
    </source>
</evidence>
<dbReference type="Proteomes" id="UP000053058">
    <property type="component" value="Unassembled WGS sequence"/>
</dbReference>
<evidence type="ECO:0000313" key="9">
    <source>
        <dbReference type="Proteomes" id="UP000192095"/>
    </source>
</evidence>
<evidence type="ECO:0000313" key="7">
    <source>
        <dbReference type="Proteomes" id="UP000052991"/>
    </source>
</evidence>
<proteinExistence type="predicted"/>
<dbReference type="Proteomes" id="UP000192095">
    <property type="component" value="Chromosome"/>
</dbReference>
<dbReference type="EMBL" id="CP028160">
    <property type="protein sequence ID" value="AWN65168.1"/>
    <property type="molecule type" value="Genomic_DNA"/>
</dbReference>
<dbReference type="PATRIC" id="fig|1360.103.peg.2575"/>